<comment type="similarity">
    <text evidence="2">Belongs to the protein kinase superfamily. CAMK Ser/Thr protein kinase family. NIM1 subfamily.</text>
</comment>
<dbReference type="FunFam" id="1.10.510.10:FF:000394">
    <property type="entry name" value="Serine/threonine-protein kinase HSL1"/>
    <property type="match status" value="1"/>
</dbReference>
<feature type="compositionally biased region" description="Basic and acidic residues" evidence="13">
    <location>
        <begin position="558"/>
        <end position="569"/>
    </location>
</feature>
<reference evidence="16" key="3">
    <citation type="submission" date="2025-08" db="UniProtKB">
        <authorList>
            <consortium name="RefSeq"/>
        </authorList>
    </citation>
    <scope>IDENTIFICATION</scope>
    <source>
        <strain evidence="16">NI907</strain>
    </source>
</reference>
<feature type="compositionally biased region" description="Basic and acidic residues" evidence="13">
    <location>
        <begin position="72"/>
        <end position="88"/>
    </location>
</feature>
<evidence type="ECO:0000256" key="5">
    <source>
        <dbReference type="ARBA" id="ARBA00022553"/>
    </source>
</evidence>
<evidence type="ECO:0000256" key="6">
    <source>
        <dbReference type="ARBA" id="ARBA00022679"/>
    </source>
</evidence>
<name>A0A6P8AYT7_PYRGI</name>
<feature type="domain" description="Protein kinase" evidence="14">
    <location>
        <begin position="114"/>
        <end position="390"/>
    </location>
</feature>
<dbReference type="InterPro" id="IPR000719">
    <property type="entry name" value="Prot_kinase_dom"/>
</dbReference>
<feature type="compositionally biased region" description="Polar residues" evidence="13">
    <location>
        <begin position="644"/>
        <end position="668"/>
    </location>
</feature>
<feature type="compositionally biased region" description="Polar residues" evidence="13">
    <location>
        <begin position="603"/>
        <end position="613"/>
    </location>
</feature>
<keyword evidence="7 12" id="KW-0547">Nucleotide-binding</keyword>
<feature type="compositionally biased region" description="Basic residues" evidence="13">
    <location>
        <begin position="614"/>
        <end position="628"/>
    </location>
</feature>
<feature type="region of interest" description="Disordered" evidence="13">
    <location>
        <begin position="1040"/>
        <end position="1069"/>
    </location>
</feature>
<feature type="compositionally biased region" description="Polar residues" evidence="13">
    <location>
        <begin position="571"/>
        <end position="588"/>
    </location>
</feature>
<evidence type="ECO:0000256" key="7">
    <source>
        <dbReference type="ARBA" id="ARBA00022741"/>
    </source>
</evidence>
<dbReference type="InterPro" id="IPR008271">
    <property type="entry name" value="Ser/Thr_kinase_AS"/>
</dbReference>
<feature type="compositionally biased region" description="Low complexity" evidence="13">
    <location>
        <begin position="735"/>
        <end position="750"/>
    </location>
</feature>
<evidence type="ECO:0000256" key="1">
    <source>
        <dbReference type="ARBA" id="ARBA00004266"/>
    </source>
</evidence>
<evidence type="ECO:0000256" key="11">
    <source>
        <dbReference type="ARBA" id="ARBA00048679"/>
    </source>
</evidence>
<keyword evidence="8" id="KW-0418">Kinase</keyword>
<evidence type="ECO:0000256" key="2">
    <source>
        <dbReference type="ARBA" id="ARBA00010791"/>
    </source>
</evidence>
<accession>A0A6P8AYT7</accession>
<dbReference type="AlphaFoldDB" id="A0A6P8AYT7"/>
<dbReference type="InterPro" id="IPR043024">
    <property type="entry name" value="KA1_sf_fungal"/>
</dbReference>
<feature type="compositionally biased region" description="Low complexity" evidence="13">
    <location>
        <begin position="89"/>
        <end position="100"/>
    </location>
</feature>
<dbReference type="PROSITE" id="PS00108">
    <property type="entry name" value="PROTEIN_KINASE_ST"/>
    <property type="match status" value="1"/>
</dbReference>
<feature type="region of interest" description="Disordered" evidence="13">
    <location>
        <begin position="1"/>
        <end position="120"/>
    </location>
</feature>
<dbReference type="SUPFAM" id="SSF56112">
    <property type="entry name" value="Protein kinase-like (PK-like)"/>
    <property type="match status" value="1"/>
</dbReference>
<dbReference type="GO" id="GO:0004674">
    <property type="term" value="F:protein serine/threonine kinase activity"/>
    <property type="evidence" value="ECO:0007669"/>
    <property type="project" value="UniProtKB-KW"/>
</dbReference>
<gene>
    <name evidence="16" type="ORF">PgNI_10567</name>
</gene>
<feature type="region of interest" description="Disordered" evidence="13">
    <location>
        <begin position="541"/>
        <end position="628"/>
    </location>
</feature>
<comment type="catalytic activity">
    <reaction evidence="11">
        <text>L-seryl-[protein] + ATP = O-phospho-L-seryl-[protein] + ADP + H(+)</text>
        <dbReference type="Rhea" id="RHEA:17989"/>
        <dbReference type="Rhea" id="RHEA-COMP:9863"/>
        <dbReference type="Rhea" id="RHEA-COMP:11604"/>
        <dbReference type="ChEBI" id="CHEBI:15378"/>
        <dbReference type="ChEBI" id="CHEBI:29999"/>
        <dbReference type="ChEBI" id="CHEBI:30616"/>
        <dbReference type="ChEBI" id="CHEBI:83421"/>
        <dbReference type="ChEBI" id="CHEBI:456216"/>
        <dbReference type="EC" id="2.7.11.1"/>
    </reaction>
</comment>
<evidence type="ECO:0000313" key="15">
    <source>
        <dbReference type="Proteomes" id="UP000515153"/>
    </source>
</evidence>
<dbReference type="GO" id="GO:0051094">
    <property type="term" value="P:positive regulation of developmental process"/>
    <property type="evidence" value="ECO:0007669"/>
    <property type="project" value="UniProtKB-ARBA"/>
</dbReference>
<evidence type="ECO:0000256" key="3">
    <source>
        <dbReference type="ARBA" id="ARBA00012513"/>
    </source>
</evidence>
<proteinExistence type="inferred from homology"/>
<dbReference type="GO" id="GO:0005524">
    <property type="term" value="F:ATP binding"/>
    <property type="evidence" value="ECO:0007669"/>
    <property type="project" value="UniProtKB-UniRule"/>
</dbReference>
<evidence type="ECO:0000259" key="14">
    <source>
        <dbReference type="PROSITE" id="PS50011"/>
    </source>
</evidence>
<feature type="compositionally biased region" description="Polar residues" evidence="13">
    <location>
        <begin position="20"/>
        <end position="37"/>
    </location>
</feature>
<protein>
    <recommendedName>
        <fullName evidence="3">non-specific serine/threonine protein kinase</fullName>
        <ecNumber evidence="3">2.7.11.1</ecNumber>
    </recommendedName>
</protein>
<dbReference type="InterPro" id="IPR031850">
    <property type="entry name" value="Fungal_KA1_dom"/>
</dbReference>
<keyword evidence="15" id="KW-1185">Reference proteome</keyword>
<reference evidence="16" key="2">
    <citation type="submission" date="2019-10" db="EMBL/GenBank/DDBJ databases">
        <authorList>
            <consortium name="NCBI Genome Project"/>
        </authorList>
    </citation>
    <scope>NUCLEOTIDE SEQUENCE</scope>
    <source>
        <strain evidence="16">NI907</strain>
    </source>
</reference>
<evidence type="ECO:0000256" key="4">
    <source>
        <dbReference type="ARBA" id="ARBA00022527"/>
    </source>
</evidence>
<organism evidence="15 16">
    <name type="scientific">Pyricularia grisea</name>
    <name type="common">Crabgrass-specific blast fungus</name>
    <name type="synonym">Magnaporthe grisea</name>
    <dbReference type="NCBI Taxonomy" id="148305"/>
    <lineage>
        <taxon>Eukaryota</taxon>
        <taxon>Fungi</taxon>
        <taxon>Dikarya</taxon>
        <taxon>Ascomycota</taxon>
        <taxon>Pezizomycotina</taxon>
        <taxon>Sordariomycetes</taxon>
        <taxon>Sordariomycetidae</taxon>
        <taxon>Magnaporthales</taxon>
        <taxon>Pyriculariaceae</taxon>
        <taxon>Pyricularia</taxon>
    </lineage>
</organism>
<evidence type="ECO:0000256" key="12">
    <source>
        <dbReference type="PROSITE-ProRule" id="PRU10141"/>
    </source>
</evidence>
<dbReference type="InterPro" id="IPR011009">
    <property type="entry name" value="Kinase-like_dom_sf"/>
</dbReference>
<dbReference type="PROSITE" id="PS00107">
    <property type="entry name" value="PROTEIN_KINASE_ATP"/>
    <property type="match status" value="1"/>
</dbReference>
<dbReference type="PROSITE" id="PS50011">
    <property type="entry name" value="PROTEIN_KINASE_DOM"/>
    <property type="match status" value="1"/>
</dbReference>
<reference evidence="15 16" key="1">
    <citation type="journal article" date="2019" name="Mol. Biol. Evol.">
        <title>Blast fungal genomes show frequent chromosomal changes, gene gains and losses, and effector gene turnover.</title>
        <authorList>
            <person name="Gomez Luciano L.B."/>
            <person name="Jason Tsai I."/>
            <person name="Chuma I."/>
            <person name="Tosa Y."/>
            <person name="Chen Y.H."/>
            <person name="Li J.Y."/>
            <person name="Li M.Y."/>
            <person name="Jade Lu M.Y."/>
            <person name="Nakayashiki H."/>
            <person name="Li W.H."/>
        </authorList>
    </citation>
    <scope>NUCLEOTIDE SEQUENCE [LARGE SCALE GENOMIC DNA]</scope>
    <source>
        <strain evidence="15 16">NI907</strain>
    </source>
</reference>
<comment type="catalytic activity">
    <reaction evidence="10">
        <text>L-threonyl-[protein] + ATP = O-phospho-L-threonyl-[protein] + ADP + H(+)</text>
        <dbReference type="Rhea" id="RHEA:46608"/>
        <dbReference type="Rhea" id="RHEA-COMP:11060"/>
        <dbReference type="Rhea" id="RHEA-COMP:11605"/>
        <dbReference type="ChEBI" id="CHEBI:15378"/>
        <dbReference type="ChEBI" id="CHEBI:30013"/>
        <dbReference type="ChEBI" id="CHEBI:30616"/>
        <dbReference type="ChEBI" id="CHEBI:61977"/>
        <dbReference type="ChEBI" id="CHEBI:456216"/>
        <dbReference type="EC" id="2.7.11.1"/>
    </reaction>
</comment>
<feature type="region of interest" description="Disordered" evidence="13">
    <location>
        <begin position="641"/>
        <end position="674"/>
    </location>
</feature>
<comment type="subcellular location">
    <subcellularLocation>
        <location evidence="1">Bud neck</location>
    </subcellularLocation>
</comment>
<evidence type="ECO:0000256" key="13">
    <source>
        <dbReference type="SAM" id="MobiDB-lite"/>
    </source>
</evidence>
<dbReference type="GeneID" id="41965446"/>
<evidence type="ECO:0000256" key="8">
    <source>
        <dbReference type="ARBA" id="ARBA00022777"/>
    </source>
</evidence>
<dbReference type="Gene3D" id="3.30.310.220">
    <property type="entry name" value="Fungal kinase associated-1 domain"/>
    <property type="match status" value="1"/>
</dbReference>
<dbReference type="Gene3D" id="1.10.510.10">
    <property type="entry name" value="Transferase(Phosphotransferase) domain 1"/>
    <property type="match status" value="1"/>
</dbReference>
<evidence type="ECO:0000313" key="16">
    <source>
        <dbReference type="RefSeq" id="XP_030980078.1"/>
    </source>
</evidence>
<dbReference type="RefSeq" id="XP_030980078.1">
    <property type="nucleotide sequence ID" value="XM_031130540.1"/>
</dbReference>
<dbReference type="GO" id="GO:0005935">
    <property type="term" value="C:cellular bud neck"/>
    <property type="evidence" value="ECO:0007669"/>
    <property type="project" value="UniProtKB-SubCell"/>
</dbReference>
<dbReference type="InterPro" id="IPR017441">
    <property type="entry name" value="Protein_kinase_ATP_BS"/>
</dbReference>
<feature type="region of interest" description="Disordered" evidence="13">
    <location>
        <begin position="969"/>
        <end position="1025"/>
    </location>
</feature>
<keyword evidence="9 12" id="KW-0067">ATP-binding</keyword>
<dbReference type="Proteomes" id="UP000515153">
    <property type="component" value="Chromosome VII"/>
</dbReference>
<evidence type="ECO:0000256" key="9">
    <source>
        <dbReference type="ARBA" id="ARBA00022840"/>
    </source>
</evidence>
<evidence type="ECO:0000256" key="10">
    <source>
        <dbReference type="ARBA" id="ARBA00047899"/>
    </source>
</evidence>
<keyword evidence="6" id="KW-0808">Transferase</keyword>
<dbReference type="EC" id="2.7.11.1" evidence="3"/>
<dbReference type="Pfam" id="PF00069">
    <property type="entry name" value="Pkinase"/>
    <property type="match status" value="1"/>
</dbReference>
<feature type="binding site" evidence="12">
    <location>
        <position position="147"/>
    </location>
    <ligand>
        <name>ATP</name>
        <dbReference type="ChEBI" id="CHEBI:30616"/>
    </ligand>
</feature>
<sequence length="1222" mass="137113">MDVRSQARMPLRPVLEEASMRTNYSKSQSSATPSSYQHADMKTENVRPPQPQKTRPDIPVDSSHVPLNPRLYEIREEAQSTPESKRESQASAASYKSSSSNTTFRKPKTHVGPWQLGKTLGKGSSARVRLARHTSTHQYVAVKIVAKTTCKMTQAGSLAKLDEIDSAAPEKVEGMRRMPIALEREVAILKLIEHPNIVKLYDIWENSNEIYLILEYVERGDLFDFISKHGPMPEEEAMFVFRQIMSALEYCHSYGICHRDLKPENILLKSNGQIKIADFGMAALHQGPRTPLWTFCGSPHYAAPELLREKAYRGEKSDIWSMGVILFAMLAARLPFDDEDMNLMFAKARKAIYHMPSYFSDEAKDLVHRLLQVDPRKRISMRQMWQHPVVWKYGYLDELGGEGIPEVPNPKARQEIKPLDLCDIDPQILRPLQSMWHTLSEDELVKKLISDDPNDQKLFYWLLNSYRERQLENYDPSLTHSPSDYHHIRPPMWSTKVSTRQFMTNKAKGHGRSISKFTVISNVTDTETGANLGTVRSYDPYKSPVEKPPHATHARIVIHRDSTDPDRKTASLGSTSCRRPRANSTGSWKRSRRSQLGNRILTPRSTASSIQSSRKFHARSRTGSRHKRAMDFSTVRRKAAAAKPSNQQTLIGAHSNQTVPERNKQCSSDPGLLADITDSSNARLRSKDRLHEELRNFSSSIAKDCDEAFNSSLLSVSQFDGDRSRQGSPFSLSLGAPGAGTPVTPVATPTIPRPSVRPWDSRPLPPTPPSSSHEKELAVNSAENPGIPARRGRPPTQGYGLRSGPVAMTPTPSDRRVVSAPVHGGQYGSCATVKLPSIKEATQNIFQNEVNRSRIVSLPVNPSAPVPTPTEARGLEFLSKAEQTIRIVHSPSAKRESGIVRRPNPIHVSTKPSNVLGTSTGPVAHNSADLYHADGSSIGHKNTQLAQTSSQGSVSTFAMRKKTSSWFKRLSRESRSSKGSLCDGLDDETSTEVPHGLTSVPVKNERDNTSNNTTHRPPDKTSNKKKSFFLPFWRNNKTEPRMSLAEPEFEESPSPETEPMTKSHKSSGNNRLQFDAAESAERMIKPQQNWLARLFRVKPATRAICLSISRRRARQEVAILLRDWRKYGIRDVEVDKKRNVVFARLSSKNHLNIREVSFACEIITVIEHGKRNHLSIVRFTQEKGAASSFQRVVDTMRDVLGNRNLLVTDKSKAKMMIKTLNS</sequence>
<dbReference type="KEGG" id="pgri:PgNI_10567"/>
<feature type="region of interest" description="Disordered" evidence="13">
    <location>
        <begin position="892"/>
        <end position="917"/>
    </location>
</feature>
<dbReference type="GO" id="GO:0035556">
    <property type="term" value="P:intracellular signal transduction"/>
    <property type="evidence" value="ECO:0007669"/>
    <property type="project" value="TreeGrafter"/>
</dbReference>
<feature type="region of interest" description="Disordered" evidence="13">
    <location>
        <begin position="719"/>
        <end position="816"/>
    </location>
</feature>
<dbReference type="GO" id="GO:0005940">
    <property type="term" value="C:septin ring"/>
    <property type="evidence" value="ECO:0007669"/>
    <property type="project" value="UniProtKB-ARBA"/>
</dbReference>
<keyword evidence="4" id="KW-0723">Serine/threonine-protein kinase</keyword>
<dbReference type="SMART" id="SM00220">
    <property type="entry name" value="S_TKc"/>
    <property type="match status" value="1"/>
</dbReference>
<dbReference type="PANTHER" id="PTHR24346:SF110">
    <property type="entry name" value="NON-SPECIFIC SERINE_THREONINE PROTEIN KINASE"/>
    <property type="match status" value="1"/>
</dbReference>
<dbReference type="Pfam" id="PF16797">
    <property type="entry name" value="Fungal_KA1"/>
    <property type="match status" value="1"/>
</dbReference>
<keyword evidence="5" id="KW-0597">Phosphoprotein</keyword>
<dbReference type="PANTHER" id="PTHR24346">
    <property type="entry name" value="MAP/MICROTUBULE AFFINITY-REGULATING KINASE"/>
    <property type="match status" value="1"/>
</dbReference>